<protein>
    <submittedName>
        <fullName evidence="1">Transposase</fullName>
    </submittedName>
</protein>
<organism evidence="1 2">
    <name type="scientific">Nostoc sphaeroides CCNUC1</name>
    <dbReference type="NCBI Taxonomy" id="2653204"/>
    <lineage>
        <taxon>Bacteria</taxon>
        <taxon>Bacillati</taxon>
        <taxon>Cyanobacteriota</taxon>
        <taxon>Cyanophyceae</taxon>
        <taxon>Nostocales</taxon>
        <taxon>Nostocaceae</taxon>
        <taxon>Nostoc</taxon>
    </lineage>
</organism>
<evidence type="ECO:0000313" key="2">
    <source>
        <dbReference type="Proteomes" id="UP000326678"/>
    </source>
</evidence>
<dbReference type="AlphaFoldDB" id="A0A5P8WET1"/>
<name>A0A5P8WET1_9NOSO</name>
<dbReference type="Proteomes" id="UP000326678">
    <property type="component" value="Chromosome Gxm2"/>
</dbReference>
<dbReference type="EMBL" id="CP045227">
    <property type="protein sequence ID" value="QFS51323.1"/>
    <property type="molecule type" value="Genomic_DNA"/>
</dbReference>
<accession>A0A5P8WET1</accession>
<proteinExistence type="predicted"/>
<sequence>MRFIKGLTEDTIKMLERIYKQSKYHQVRQRAQCIKLSHEGYTINDLTGIFNVSRLTITGNRCL</sequence>
<dbReference type="KEGG" id="nsh:GXM_08817"/>
<evidence type="ECO:0000313" key="1">
    <source>
        <dbReference type="EMBL" id="QFS51323.1"/>
    </source>
</evidence>
<reference evidence="1 2" key="1">
    <citation type="submission" date="2019-10" db="EMBL/GenBank/DDBJ databases">
        <title>Genomic and transcriptomic insights into the perfect genentic adaptation of a filamentous nitrogen-fixing cyanobacterium to rice fields.</title>
        <authorList>
            <person name="Chen Z."/>
        </authorList>
    </citation>
    <scope>NUCLEOTIDE SEQUENCE [LARGE SCALE GENOMIC DNA]</scope>
    <source>
        <strain evidence="1">CCNUC1</strain>
    </source>
</reference>
<gene>
    <name evidence="1" type="ORF">GXM_08817</name>
</gene>
<keyword evidence="2" id="KW-1185">Reference proteome</keyword>